<dbReference type="GO" id="GO:0008270">
    <property type="term" value="F:zinc ion binding"/>
    <property type="evidence" value="ECO:0007669"/>
    <property type="project" value="UniProtKB-KW"/>
</dbReference>
<dbReference type="InterPro" id="IPR011011">
    <property type="entry name" value="Znf_FYVE_PHD"/>
</dbReference>
<dbReference type="SMART" id="SM00064">
    <property type="entry name" value="FYVE"/>
    <property type="match status" value="1"/>
</dbReference>
<keyword evidence="2" id="KW-0677">Repeat</keyword>
<evidence type="ECO:0000256" key="5">
    <source>
        <dbReference type="PROSITE-ProRule" id="PRU00091"/>
    </source>
</evidence>
<dbReference type="AlphaFoldDB" id="A0AAP0G3S8"/>
<dbReference type="InterPro" id="IPR009091">
    <property type="entry name" value="RCC1/BLIP-II"/>
</dbReference>
<keyword evidence="1" id="KW-0479">Metal-binding</keyword>
<dbReference type="SUPFAM" id="SSF50729">
    <property type="entry name" value="PH domain-like"/>
    <property type="match status" value="1"/>
</dbReference>
<protein>
    <submittedName>
        <fullName evidence="9">Ultraviolet-B receptor UVR8</fullName>
    </submittedName>
</protein>
<feature type="domain" description="FYVE-type" evidence="8">
    <location>
        <begin position="590"/>
        <end position="652"/>
    </location>
</feature>
<feature type="repeat" description="RCC1" evidence="6">
    <location>
        <begin position="267"/>
        <end position="318"/>
    </location>
</feature>
<dbReference type="Pfam" id="PF16457">
    <property type="entry name" value="PH_12"/>
    <property type="match status" value="1"/>
</dbReference>
<dbReference type="PANTHER" id="PTHR22870:SF350">
    <property type="entry name" value="F12P19.9 PROTEIN"/>
    <property type="match status" value="1"/>
</dbReference>
<dbReference type="PROSITE" id="PS00626">
    <property type="entry name" value="RCC1_2"/>
    <property type="match status" value="2"/>
</dbReference>
<evidence type="ECO:0000259" key="8">
    <source>
        <dbReference type="PROSITE" id="PS50178"/>
    </source>
</evidence>
<dbReference type="Gene3D" id="2.130.10.30">
    <property type="entry name" value="Regulator of chromosome condensation 1/beta-lactamase-inhibitor protein II"/>
    <property type="match status" value="2"/>
</dbReference>
<dbReference type="PROSITE" id="PS50178">
    <property type="entry name" value="ZF_FYVE"/>
    <property type="match status" value="1"/>
</dbReference>
<feature type="repeat" description="RCC1" evidence="6">
    <location>
        <begin position="369"/>
        <end position="420"/>
    </location>
</feature>
<feature type="repeat" description="RCC1" evidence="6">
    <location>
        <begin position="430"/>
        <end position="481"/>
    </location>
</feature>
<dbReference type="Pfam" id="PF25390">
    <property type="entry name" value="WD40_RLD"/>
    <property type="match status" value="1"/>
</dbReference>
<dbReference type="Proteomes" id="UP001418222">
    <property type="component" value="Unassembled WGS sequence"/>
</dbReference>
<dbReference type="InterPro" id="IPR058923">
    <property type="entry name" value="RCC1-like_dom"/>
</dbReference>
<evidence type="ECO:0000313" key="10">
    <source>
        <dbReference type="Proteomes" id="UP001418222"/>
    </source>
</evidence>
<dbReference type="PROSITE" id="PS50012">
    <property type="entry name" value="RCC1_3"/>
    <property type="match status" value="6"/>
</dbReference>
<evidence type="ECO:0000259" key="7">
    <source>
        <dbReference type="PROSITE" id="PS50003"/>
    </source>
</evidence>
<dbReference type="InterPro" id="IPR013083">
    <property type="entry name" value="Znf_RING/FYVE/PHD"/>
</dbReference>
<feature type="repeat" description="RCC1" evidence="6">
    <location>
        <begin position="534"/>
        <end position="585"/>
    </location>
</feature>
<accession>A0AAP0G3S8</accession>
<evidence type="ECO:0000256" key="1">
    <source>
        <dbReference type="ARBA" id="ARBA00022723"/>
    </source>
</evidence>
<evidence type="ECO:0000256" key="3">
    <source>
        <dbReference type="ARBA" id="ARBA00022771"/>
    </source>
</evidence>
<dbReference type="SUPFAM" id="SSF50985">
    <property type="entry name" value="RCC1/BLIP-II"/>
    <property type="match status" value="1"/>
</dbReference>
<dbReference type="SUPFAM" id="SSF57903">
    <property type="entry name" value="FYVE/PHD zinc finger"/>
    <property type="match status" value="1"/>
</dbReference>
<dbReference type="PROSITE" id="PS50003">
    <property type="entry name" value="PH_DOMAIN"/>
    <property type="match status" value="1"/>
</dbReference>
<proteinExistence type="predicted"/>
<feature type="repeat" description="RCC1" evidence="6">
    <location>
        <begin position="207"/>
        <end position="266"/>
    </location>
</feature>
<keyword evidence="9" id="KW-0675">Receptor</keyword>
<evidence type="ECO:0000313" key="9">
    <source>
        <dbReference type="EMBL" id="KAK8935929.1"/>
    </source>
</evidence>
<evidence type="ECO:0000256" key="4">
    <source>
        <dbReference type="ARBA" id="ARBA00022833"/>
    </source>
</evidence>
<dbReference type="PANTHER" id="PTHR22870">
    <property type="entry name" value="REGULATOR OF CHROMOSOME CONDENSATION"/>
    <property type="match status" value="1"/>
</dbReference>
<dbReference type="Pfam" id="PF01363">
    <property type="entry name" value="FYVE"/>
    <property type="match status" value="1"/>
</dbReference>
<reference evidence="9 10" key="1">
    <citation type="journal article" date="2022" name="Nat. Plants">
        <title>Genomes of leafy and leafless Platanthera orchids illuminate the evolution of mycoheterotrophy.</title>
        <authorList>
            <person name="Li M.H."/>
            <person name="Liu K.W."/>
            <person name="Li Z."/>
            <person name="Lu H.C."/>
            <person name="Ye Q.L."/>
            <person name="Zhang D."/>
            <person name="Wang J.Y."/>
            <person name="Li Y.F."/>
            <person name="Zhong Z.M."/>
            <person name="Liu X."/>
            <person name="Yu X."/>
            <person name="Liu D.K."/>
            <person name="Tu X.D."/>
            <person name="Liu B."/>
            <person name="Hao Y."/>
            <person name="Liao X.Y."/>
            <person name="Jiang Y.T."/>
            <person name="Sun W.H."/>
            <person name="Chen J."/>
            <person name="Chen Y.Q."/>
            <person name="Ai Y."/>
            <person name="Zhai J.W."/>
            <person name="Wu S.S."/>
            <person name="Zhou Z."/>
            <person name="Hsiao Y.Y."/>
            <person name="Wu W.L."/>
            <person name="Chen Y.Y."/>
            <person name="Lin Y.F."/>
            <person name="Hsu J.L."/>
            <person name="Li C.Y."/>
            <person name="Wang Z.W."/>
            <person name="Zhao X."/>
            <person name="Zhong W.Y."/>
            <person name="Ma X.K."/>
            <person name="Ma L."/>
            <person name="Huang J."/>
            <person name="Chen G.Z."/>
            <person name="Huang M.Z."/>
            <person name="Huang L."/>
            <person name="Peng D.H."/>
            <person name="Luo Y.B."/>
            <person name="Zou S.Q."/>
            <person name="Chen S.P."/>
            <person name="Lan S."/>
            <person name="Tsai W.C."/>
            <person name="Van de Peer Y."/>
            <person name="Liu Z.J."/>
        </authorList>
    </citation>
    <scope>NUCLEOTIDE SEQUENCE [LARGE SCALE GENOMIC DNA]</scope>
    <source>
        <strain evidence="9">Lor287</strain>
    </source>
</reference>
<organism evidence="9 10">
    <name type="scientific">Platanthera zijinensis</name>
    <dbReference type="NCBI Taxonomy" id="2320716"/>
    <lineage>
        <taxon>Eukaryota</taxon>
        <taxon>Viridiplantae</taxon>
        <taxon>Streptophyta</taxon>
        <taxon>Embryophyta</taxon>
        <taxon>Tracheophyta</taxon>
        <taxon>Spermatophyta</taxon>
        <taxon>Magnoliopsida</taxon>
        <taxon>Liliopsida</taxon>
        <taxon>Asparagales</taxon>
        <taxon>Orchidaceae</taxon>
        <taxon>Orchidoideae</taxon>
        <taxon>Orchideae</taxon>
        <taxon>Orchidinae</taxon>
        <taxon>Platanthera</taxon>
    </lineage>
</organism>
<sequence length="945" mass="104102">MLARLGIGYREKEKCLELNTVSKVILGQKTVNFLRQLQSGRESQSFSVIYQNSERSLDLICKDTEQAECWVLGLTALLSISHNLRPLATPRTNRVAARSCMNSPVSHLSTKNTLKLMRDSARLPQVYCVYKSPPRKLVEKYVSDGLLGTSDVFYSLRPRTLSNVKHLIDEKLPFISHTISEGFKSTKDCHQRKEQTLVSHEQSDSLKDVFMWGEGVGVFFGNRSNVFEVNGIKCDVLLPKLLESTQMLDIESISCGEKHAALVTRQGEVFCWGEGSGGKLGHKVSLDLTYPKAIESLSSSCVKGIACGSTQTYAVTHSGELYTWGKGCHCEQSNRSHWIPQRISSLLGEIKISKVACGEWHTAIVSSLGILFTYGEGTFGALGHGDLQSLSQPKEVESLKGLRVKSVACGPWHTAAIIMVSRFKSNTSRGKLFTWGDGDKGRLGHCDKERKLLPTRITSLEDYDFVQVSCGRTLTVALTVTGLVITVGSVMNRRLINSLVDDTSITTVEGQLKDQFVKELSSGSFHVAVLTTKGNVYTWGKGKNGRLGLGDTNDRDSPSLVEALQYRDVLSVACGFNFTTAICQRKSISGKDQSLCTRCRMAFGFTRKKHNCYNCGYVFCHSCSSKRALNTTLAPNKSRKCRVCDQCYTHLENLTVPRVFDEIGIQREYSITGKDIFDVSINRDEALVFLPKIFTPKSSIRNKSVLLDGEIMSMQSAGQQNKDSLLSGGAQKWGQVSCPLQFKAGMRKKSIMFVAKSKEGVSDDACANGQHQSKSLKQELPEMDKLLAKELQRLHAKANKTLALPFSQSPVPVLFPGSSASVFSCSPYVDDGRPPCHCRLQRRTLSSSFHEAAGPLFFCIDRSRLIQKSVAAPLPDLLLCLFLRLICCASAGVSSRAIRCLQCHCLRPICCDLLRPICCARSVASPPPRPSLAPLLATTVVDADD</sequence>
<dbReference type="Gene3D" id="3.30.40.10">
    <property type="entry name" value="Zinc/RING finger domain, C3HC4 (zinc finger)"/>
    <property type="match status" value="1"/>
</dbReference>
<dbReference type="Gene3D" id="2.30.29.30">
    <property type="entry name" value="Pleckstrin-homology domain (PH domain)/Phosphotyrosine-binding domain (PTB)"/>
    <property type="match status" value="1"/>
</dbReference>
<dbReference type="InterPro" id="IPR011993">
    <property type="entry name" value="PH-like_dom_sf"/>
</dbReference>
<name>A0AAP0G3S8_9ASPA</name>
<comment type="caution">
    <text evidence="9">The sequence shown here is derived from an EMBL/GenBank/DDBJ whole genome shotgun (WGS) entry which is preliminary data.</text>
</comment>
<dbReference type="EMBL" id="JBBWWQ010000011">
    <property type="protein sequence ID" value="KAK8935929.1"/>
    <property type="molecule type" value="Genomic_DNA"/>
</dbReference>
<keyword evidence="10" id="KW-1185">Reference proteome</keyword>
<dbReference type="InterPro" id="IPR017455">
    <property type="entry name" value="Znf_FYVE-rel"/>
</dbReference>
<dbReference type="PRINTS" id="PR00633">
    <property type="entry name" value="RCCNDNSATION"/>
</dbReference>
<keyword evidence="4" id="KW-0862">Zinc</keyword>
<evidence type="ECO:0000256" key="6">
    <source>
        <dbReference type="PROSITE-ProRule" id="PRU00235"/>
    </source>
</evidence>
<gene>
    <name evidence="9" type="primary">UVR8</name>
    <name evidence="9" type="ORF">KSP39_PZI013784</name>
</gene>
<evidence type="ECO:0000256" key="2">
    <source>
        <dbReference type="ARBA" id="ARBA00022737"/>
    </source>
</evidence>
<dbReference type="InterPro" id="IPR000306">
    <property type="entry name" value="Znf_FYVE"/>
</dbReference>
<keyword evidence="3 5" id="KW-0863">Zinc-finger</keyword>
<dbReference type="InterPro" id="IPR000408">
    <property type="entry name" value="Reg_chr_condens"/>
</dbReference>
<dbReference type="InterPro" id="IPR051210">
    <property type="entry name" value="Ub_ligase/GEF_domain"/>
</dbReference>
<feature type="domain" description="PH" evidence="7">
    <location>
        <begin position="1"/>
        <end position="79"/>
    </location>
</feature>
<feature type="repeat" description="RCC1" evidence="6">
    <location>
        <begin position="319"/>
        <end position="368"/>
    </location>
</feature>
<dbReference type="InterPro" id="IPR001849">
    <property type="entry name" value="PH_domain"/>
</dbReference>